<name>A0A7E5W7N9_TRINI</name>
<dbReference type="GeneID" id="113500147"/>
<dbReference type="OrthoDB" id="7349907at2759"/>
<evidence type="ECO:0000256" key="1">
    <source>
        <dbReference type="SAM" id="MobiDB-lite"/>
    </source>
</evidence>
<dbReference type="Proteomes" id="UP000322000">
    <property type="component" value="Chromosome 13"/>
</dbReference>
<organism evidence="3 4">
    <name type="scientific">Trichoplusia ni</name>
    <name type="common">Cabbage looper</name>
    <dbReference type="NCBI Taxonomy" id="7111"/>
    <lineage>
        <taxon>Eukaryota</taxon>
        <taxon>Metazoa</taxon>
        <taxon>Ecdysozoa</taxon>
        <taxon>Arthropoda</taxon>
        <taxon>Hexapoda</taxon>
        <taxon>Insecta</taxon>
        <taxon>Pterygota</taxon>
        <taxon>Neoptera</taxon>
        <taxon>Endopterygota</taxon>
        <taxon>Lepidoptera</taxon>
        <taxon>Glossata</taxon>
        <taxon>Ditrysia</taxon>
        <taxon>Noctuoidea</taxon>
        <taxon>Noctuidae</taxon>
        <taxon>Plusiinae</taxon>
        <taxon>Trichoplusia</taxon>
    </lineage>
</organism>
<sequence length="212" mass="24470">MLWQSLIILSAIYSCSCDVKNQDEVPEKNRMMGIDAVHDNSNKPIDKDTIITRNLKLEKRGRGSKSTPNKVEEEKEPDWSYKPFPKEVADHVDQFKRNMTECLREVQANDKRPIKRLSPKTESPVHGECLIACVLKRNGVIENMKINKDNLLSLVSKFYSKDTKLMKKLEKNLDRCVEISVRNQDECQLASQLNDCTNDLMASNKHKIMVNY</sequence>
<evidence type="ECO:0000313" key="3">
    <source>
        <dbReference type="Proteomes" id="UP000322000"/>
    </source>
</evidence>
<reference evidence="4" key="1">
    <citation type="submission" date="2025-08" db="UniProtKB">
        <authorList>
            <consortium name="RefSeq"/>
        </authorList>
    </citation>
    <scope>IDENTIFICATION</scope>
</reference>
<dbReference type="InterPro" id="IPR006170">
    <property type="entry name" value="PBP/GOBP"/>
</dbReference>
<dbReference type="CDD" id="cd23992">
    <property type="entry name" value="PBP_GOBP"/>
    <property type="match status" value="1"/>
</dbReference>
<proteinExistence type="predicted"/>
<dbReference type="Gene3D" id="1.10.238.20">
    <property type="entry name" value="Pheromone/general odorant binding protein domain"/>
    <property type="match status" value="1"/>
</dbReference>
<dbReference type="SUPFAM" id="SSF47565">
    <property type="entry name" value="Insect pheromone/odorant-binding proteins"/>
    <property type="match status" value="1"/>
</dbReference>
<dbReference type="InterPro" id="IPR036728">
    <property type="entry name" value="PBP_GOBP_sf"/>
</dbReference>
<keyword evidence="3" id="KW-1185">Reference proteome</keyword>
<protein>
    <submittedName>
        <fullName evidence="4">Uncharacterized protein LOC113500147</fullName>
    </submittedName>
</protein>
<dbReference type="InParanoid" id="A0A7E5W7N9"/>
<evidence type="ECO:0000256" key="2">
    <source>
        <dbReference type="SAM" id="SignalP"/>
    </source>
</evidence>
<dbReference type="AlphaFoldDB" id="A0A7E5W7N9"/>
<feature type="chain" id="PRO_5028853333" evidence="2">
    <location>
        <begin position="18"/>
        <end position="212"/>
    </location>
</feature>
<gene>
    <name evidence="4" type="primary">LOC113500147</name>
</gene>
<keyword evidence="2" id="KW-0732">Signal</keyword>
<dbReference type="RefSeq" id="XP_026736645.1">
    <property type="nucleotide sequence ID" value="XM_026880844.1"/>
</dbReference>
<evidence type="ECO:0000313" key="4">
    <source>
        <dbReference type="RefSeq" id="XP_026736645.1"/>
    </source>
</evidence>
<dbReference type="KEGG" id="tnl:113500147"/>
<accession>A0A7E5W7N9</accession>
<dbReference type="GO" id="GO:0005549">
    <property type="term" value="F:odorant binding"/>
    <property type="evidence" value="ECO:0007669"/>
    <property type="project" value="InterPro"/>
</dbReference>
<dbReference type="Pfam" id="PF01395">
    <property type="entry name" value="PBP_GOBP"/>
    <property type="match status" value="1"/>
</dbReference>
<dbReference type="SMART" id="SM00708">
    <property type="entry name" value="PhBP"/>
    <property type="match status" value="1"/>
</dbReference>
<feature type="region of interest" description="Disordered" evidence="1">
    <location>
        <begin position="56"/>
        <end position="78"/>
    </location>
</feature>
<feature type="signal peptide" evidence="2">
    <location>
        <begin position="1"/>
        <end position="17"/>
    </location>
</feature>